<dbReference type="AlphaFoldDB" id="A0A433H895"/>
<protein>
    <recommendedName>
        <fullName evidence="1">Polymerase nucleotidyl transferase domain-containing protein</fullName>
    </recommendedName>
</protein>
<name>A0A433H895_9BACI</name>
<dbReference type="InterPro" id="IPR002934">
    <property type="entry name" value="Polymerase_NTP_transf_dom"/>
</dbReference>
<dbReference type="GO" id="GO:0016779">
    <property type="term" value="F:nucleotidyltransferase activity"/>
    <property type="evidence" value="ECO:0007669"/>
    <property type="project" value="InterPro"/>
</dbReference>
<organism evidence="2 3">
    <name type="scientific">Peribacillus cavernae</name>
    <dbReference type="NCBI Taxonomy" id="1674310"/>
    <lineage>
        <taxon>Bacteria</taxon>
        <taxon>Bacillati</taxon>
        <taxon>Bacillota</taxon>
        <taxon>Bacilli</taxon>
        <taxon>Bacillales</taxon>
        <taxon>Bacillaceae</taxon>
        <taxon>Peribacillus</taxon>
    </lineage>
</organism>
<dbReference type="EMBL" id="RYZZ01000049">
    <property type="protein sequence ID" value="RUQ24502.1"/>
    <property type="molecule type" value="Genomic_DNA"/>
</dbReference>
<proteinExistence type="predicted"/>
<dbReference type="InterPro" id="IPR043519">
    <property type="entry name" value="NT_sf"/>
</dbReference>
<reference evidence="2 3" key="1">
    <citation type="submission" date="2018-12" db="EMBL/GenBank/DDBJ databases">
        <title>Bacillus chawlae sp. nov., Bacillus glennii sp. nov., and Bacillus saganii sp. nov. Isolated from the Vehicle Assembly Building at Kennedy Space Center where the Viking Spacecraft were Assembled.</title>
        <authorList>
            <person name="Seuylemezian A."/>
            <person name="Vaishampayan P."/>
        </authorList>
    </citation>
    <scope>NUCLEOTIDE SEQUENCE [LARGE SCALE GENOMIC DNA]</scope>
    <source>
        <strain evidence="2 3">L5</strain>
    </source>
</reference>
<gene>
    <name evidence="2" type="ORF">ELQ35_21525</name>
</gene>
<comment type="caution">
    <text evidence="2">The sequence shown here is derived from an EMBL/GenBank/DDBJ whole genome shotgun (WGS) entry which is preliminary data.</text>
</comment>
<accession>A0A433H895</accession>
<dbReference type="SUPFAM" id="SSF81301">
    <property type="entry name" value="Nucleotidyltransferase"/>
    <property type="match status" value="1"/>
</dbReference>
<dbReference type="Pfam" id="PF01909">
    <property type="entry name" value="NTP_transf_2"/>
    <property type="match status" value="1"/>
</dbReference>
<evidence type="ECO:0000259" key="1">
    <source>
        <dbReference type="Pfam" id="PF01909"/>
    </source>
</evidence>
<dbReference type="Gene3D" id="3.30.460.10">
    <property type="entry name" value="Beta Polymerase, domain 2"/>
    <property type="match status" value="1"/>
</dbReference>
<keyword evidence="3" id="KW-1185">Reference proteome</keyword>
<sequence length="97" mass="11532">MNVKRIRREMNLHSDFKIILFGSFINQQSYNDIDIIVLYNSNFITSNKILGFREKLISSFNKKYSINLDISLLSYVENTLVDFLSKINKYIEIEQEE</sequence>
<evidence type="ECO:0000313" key="2">
    <source>
        <dbReference type="EMBL" id="RUQ24502.1"/>
    </source>
</evidence>
<evidence type="ECO:0000313" key="3">
    <source>
        <dbReference type="Proteomes" id="UP000267430"/>
    </source>
</evidence>
<feature type="domain" description="Polymerase nucleotidyl transferase" evidence="1">
    <location>
        <begin position="4"/>
        <end position="61"/>
    </location>
</feature>
<dbReference type="Proteomes" id="UP000267430">
    <property type="component" value="Unassembled WGS sequence"/>
</dbReference>